<organism evidence="10">
    <name type="scientific">freshwater metagenome</name>
    <dbReference type="NCBI Taxonomy" id="449393"/>
    <lineage>
        <taxon>unclassified sequences</taxon>
        <taxon>metagenomes</taxon>
        <taxon>ecological metagenomes</taxon>
    </lineage>
</organism>
<comment type="catalytic activity">
    <reaction evidence="8">
        <text>adenosine + phosphate = alpha-D-ribose 1-phosphate + adenine</text>
        <dbReference type="Rhea" id="RHEA:27642"/>
        <dbReference type="ChEBI" id="CHEBI:16335"/>
        <dbReference type="ChEBI" id="CHEBI:16708"/>
        <dbReference type="ChEBI" id="CHEBI:43474"/>
        <dbReference type="ChEBI" id="CHEBI:57720"/>
        <dbReference type="EC" id="2.4.2.1"/>
    </reaction>
    <physiologicalReaction direction="left-to-right" evidence="8">
        <dbReference type="Rhea" id="RHEA:27643"/>
    </physiologicalReaction>
</comment>
<proteinExistence type="inferred from homology"/>
<dbReference type="AlphaFoldDB" id="A0A094NXU6"/>
<keyword evidence="3" id="KW-0808">Transferase</keyword>
<dbReference type="GO" id="GO:0017061">
    <property type="term" value="F:S-methyl-5-thioadenosine phosphorylase activity"/>
    <property type="evidence" value="ECO:0007669"/>
    <property type="project" value="UniProtKB-EC"/>
</dbReference>
<name>A0A094NXU6_9ZZZZ</name>
<keyword evidence="6" id="KW-0862">Zinc</keyword>
<evidence type="ECO:0000256" key="8">
    <source>
        <dbReference type="ARBA" id="ARBA00048968"/>
    </source>
</evidence>
<reference evidence="10" key="1">
    <citation type="submission" date="2014-05" db="EMBL/GenBank/DDBJ databases">
        <title>Key roles for freshwater Actinobacteria revealed by deep metagenomic sequencing.</title>
        <authorList>
            <person name="Ghai R."/>
            <person name="Mizuno C.M."/>
            <person name="Picazo A."/>
            <person name="Camacho A."/>
            <person name="Rodriguez-Valera F."/>
        </authorList>
    </citation>
    <scope>NUCLEOTIDE SEQUENCE</scope>
</reference>
<evidence type="ECO:0000313" key="10">
    <source>
        <dbReference type="EMBL" id="KGA03805.1"/>
    </source>
</evidence>
<comment type="similarity">
    <text evidence="2">Belongs to the purine nucleoside phosphorylase YfiH/LACC1 family.</text>
</comment>
<evidence type="ECO:0000256" key="1">
    <source>
        <dbReference type="ARBA" id="ARBA00000553"/>
    </source>
</evidence>
<evidence type="ECO:0000256" key="5">
    <source>
        <dbReference type="ARBA" id="ARBA00022801"/>
    </source>
</evidence>
<keyword evidence="4" id="KW-0479">Metal-binding</keyword>
<dbReference type="EMBL" id="JNSJ01000001">
    <property type="protein sequence ID" value="KGA03805.1"/>
    <property type="molecule type" value="Genomic_DNA"/>
</dbReference>
<accession>A0A094NXU6</accession>
<evidence type="ECO:0000256" key="7">
    <source>
        <dbReference type="ARBA" id="ARBA00047989"/>
    </source>
</evidence>
<dbReference type="CDD" id="cd16833">
    <property type="entry name" value="YfiH"/>
    <property type="match status" value="1"/>
</dbReference>
<comment type="caution">
    <text evidence="10">The sequence shown here is derived from an EMBL/GenBank/DDBJ whole genome shotgun (WGS) entry which is preliminary data.</text>
</comment>
<evidence type="ECO:0000256" key="9">
    <source>
        <dbReference type="ARBA" id="ARBA00049893"/>
    </source>
</evidence>
<evidence type="ECO:0000256" key="3">
    <source>
        <dbReference type="ARBA" id="ARBA00022679"/>
    </source>
</evidence>
<dbReference type="Gene3D" id="3.60.140.10">
    <property type="entry name" value="CNF1/YfiH-like putative cysteine hydrolases"/>
    <property type="match status" value="1"/>
</dbReference>
<dbReference type="GO" id="GO:0016787">
    <property type="term" value="F:hydrolase activity"/>
    <property type="evidence" value="ECO:0007669"/>
    <property type="project" value="UniProtKB-KW"/>
</dbReference>
<dbReference type="InterPro" id="IPR011324">
    <property type="entry name" value="Cytotoxic_necrot_fac-like_cat"/>
</dbReference>
<gene>
    <name evidence="10" type="ORF">GM49_0035</name>
</gene>
<protein>
    <recommendedName>
        <fullName evidence="11">Purine nucleoside phosphorylase</fullName>
    </recommendedName>
</protein>
<evidence type="ECO:0008006" key="11">
    <source>
        <dbReference type="Google" id="ProtNLM"/>
    </source>
</evidence>
<evidence type="ECO:0000256" key="6">
    <source>
        <dbReference type="ARBA" id="ARBA00022833"/>
    </source>
</evidence>
<dbReference type="SUPFAM" id="SSF64438">
    <property type="entry name" value="CNF1/YfiH-like putative cysteine hydrolases"/>
    <property type="match status" value="1"/>
</dbReference>
<dbReference type="GO" id="GO:0005507">
    <property type="term" value="F:copper ion binding"/>
    <property type="evidence" value="ECO:0007669"/>
    <property type="project" value="TreeGrafter"/>
</dbReference>
<evidence type="ECO:0000256" key="4">
    <source>
        <dbReference type="ARBA" id="ARBA00022723"/>
    </source>
</evidence>
<evidence type="ECO:0000256" key="2">
    <source>
        <dbReference type="ARBA" id="ARBA00007353"/>
    </source>
</evidence>
<sequence>MLFTARLGGTSVGQFDSLNLGDQVGDVSESVENNRRILQGLLSQGEPKFMNQVHGNEVVEVDENLDSAITADALITRKKGLPLAVLSADCLPILIKGKDIVGAIHAGRKGILNGVIAKTIERIRSISDSELVATIGPAICEKCFEVDLEMYLDAIAREPNLATNSETHCLDLKRAAIGQLQANKVKVTDLGICTVHDPNYFSYRRDGITGRNAGVIVL</sequence>
<comment type="catalytic activity">
    <reaction evidence="7">
        <text>adenosine + H2O + H(+) = inosine + NH4(+)</text>
        <dbReference type="Rhea" id="RHEA:24408"/>
        <dbReference type="ChEBI" id="CHEBI:15377"/>
        <dbReference type="ChEBI" id="CHEBI:15378"/>
        <dbReference type="ChEBI" id="CHEBI:16335"/>
        <dbReference type="ChEBI" id="CHEBI:17596"/>
        <dbReference type="ChEBI" id="CHEBI:28938"/>
        <dbReference type="EC" id="3.5.4.4"/>
    </reaction>
    <physiologicalReaction direction="left-to-right" evidence="7">
        <dbReference type="Rhea" id="RHEA:24409"/>
    </physiologicalReaction>
</comment>
<dbReference type="Pfam" id="PF02578">
    <property type="entry name" value="Cu-oxidase_4"/>
    <property type="match status" value="1"/>
</dbReference>
<dbReference type="InterPro" id="IPR038371">
    <property type="entry name" value="Cu_polyphenol_OxRdtase_sf"/>
</dbReference>
<comment type="catalytic activity">
    <reaction evidence="1">
        <text>inosine + phosphate = alpha-D-ribose 1-phosphate + hypoxanthine</text>
        <dbReference type="Rhea" id="RHEA:27646"/>
        <dbReference type="ChEBI" id="CHEBI:17368"/>
        <dbReference type="ChEBI" id="CHEBI:17596"/>
        <dbReference type="ChEBI" id="CHEBI:43474"/>
        <dbReference type="ChEBI" id="CHEBI:57720"/>
        <dbReference type="EC" id="2.4.2.1"/>
    </reaction>
    <physiologicalReaction direction="left-to-right" evidence="1">
        <dbReference type="Rhea" id="RHEA:27647"/>
    </physiologicalReaction>
</comment>
<dbReference type="PANTHER" id="PTHR30616">
    <property type="entry name" value="UNCHARACTERIZED PROTEIN YFIH"/>
    <property type="match status" value="1"/>
</dbReference>
<dbReference type="PANTHER" id="PTHR30616:SF2">
    <property type="entry name" value="PURINE NUCLEOSIDE PHOSPHORYLASE LACC1"/>
    <property type="match status" value="1"/>
</dbReference>
<comment type="catalytic activity">
    <reaction evidence="9">
        <text>S-methyl-5'-thioadenosine + phosphate = 5-(methylsulfanyl)-alpha-D-ribose 1-phosphate + adenine</text>
        <dbReference type="Rhea" id="RHEA:11852"/>
        <dbReference type="ChEBI" id="CHEBI:16708"/>
        <dbReference type="ChEBI" id="CHEBI:17509"/>
        <dbReference type="ChEBI" id="CHEBI:43474"/>
        <dbReference type="ChEBI" id="CHEBI:58533"/>
        <dbReference type="EC" id="2.4.2.28"/>
    </reaction>
    <physiologicalReaction direction="left-to-right" evidence="9">
        <dbReference type="Rhea" id="RHEA:11853"/>
    </physiologicalReaction>
</comment>
<dbReference type="NCBIfam" id="TIGR00726">
    <property type="entry name" value="peptidoglycan editing factor PgeF"/>
    <property type="match status" value="1"/>
</dbReference>
<dbReference type="InterPro" id="IPR003730">
    <property type="entry name" value="Cu_polyphenol_OxRdtase"/>
</dbReference>
<keyword evidence="5" id="KW-0378">Hydrolase</keyword>